<proteinExistence type="predicted"/>
<dbReference type="AlphaFoldDB" id="I8XQ59"/>
<gene>
    <name evidence="1" type="ORF">HMPREF1068_01754</name>
</gene>
<protein>
    <submittedName>
        <fullName evidence="1">Uncharacterized protein</fullName>
    </submittedName>
</protein>
<dbReference type="HOGENOM" id="CLU_3114656_0_0_10"/>
<name>I8XQ59_9BACE</name>
<dbReference type="PATRIC" id="fig|997884.3.peg.1785"/>
<evidence type="ECO:0000313" key="2">
    <source>
        <dbReference type="Proteomes" id="UP000003089"/>
    </source>
</evidence>
<comment type="caution">
    <text evidence="1">The sequence shown here is derived from an EMBL/GenBank/DDBJ whole genome shotgun (WGS) entry which is preliminary data.</text>
</comment>
<accession>I8XQ59</accession>
<organism evidence="1 2">
    <name type="scientific">Bacteroides nordii CL02T12C05</name>
    <dbReference type="NCBI Taxonomy" id="997884"/>
    <lineage>
        <taxon>Bacteria</taxon>
        <taxon>Pseudomonadati</taxon>
        <taxon>Bacteroidota</taxon>
        <taxon>Bacteroidia</taxon>
        <taxon>Bacteroidales</taxon>
        <taxon>Bacteroidaceae</taxon>
        <taxon>Bacteroides</taxon>
    </lineage>
</organism>
<dbReference type="Proteomes" id="UP000003089">
    <property type="component" value="Unassembled WGS sequence"/>
</dbReference>
<reference evidence="1 2" key="1">
    <citation type="submission" date="2012-02" db="EMBL/GenBank/DDBJ databases">
        <title>The Genome Sequence of Bacteroides nordii CL02T12C05.</title>
        <authorList>
            <consortium name="The Broad Institute Genome Sequencing Platform"/>
            <person name="Earl A."/>
            <person name="Ward D."/>
            <person name="Feldgarden M."/>
            <person name="Gevers D."/>
            <person name="Zitomersky N.L."/>
            <person name="Coyne M.J."/>
            <person name="Comstock L.E."/>
            <person name="Young S.K."/>
            <person name="Zeng Q."/>
            <person name="Gargeya S."/>
            <person name="Fitzgerald M."/>
            <person name="Haas B."/>
            <person name="Abouelleil A."/>
            <person name="Alvarado L."/>
            <person name="Arachchi H.M."/>
            <person name="Berlin A."/>
            <person name="Chapman S.B."/>
            <person name="Gearin G."/>
            <person name="Goldberg J."/>
            <person name="Griggs A."/>
            <person name="Gujja S."/>
            <person name="Hansen M."/>
            <person name="Heiman D."/>
            <person name="Howarth C."/>
            <person name="Larimer J."/>
            <person name="Lui A."/>
            <person name="MacDonald P.J.P."/>
            <person name="McCowen C."/>
            <person name="Montmayeur A."/>
            <person name="Murphy C."/>
            <person name="Neiman D."/>
            <person name="Pearson M."/>
            <person name="Priest M."/>
            <person name="Roberts A."/>
            <person name="Saif S."/>
            <person name="Shea T."/>
            <person name="Sisk P."/>
            <person name="Stolte C."/>
            <person name="Sykes S."/>
            <person name="Wortman J."/>
            <person name="Nusbaum C."/>
            <person name="Birren B."/>
        </authorList>
    </citation>
    <scope>NUCLEOTIDE SEQUENCE [LARGE SCALE GENOMIC DNA]</scope>
    <source>
        <strain evidence="1 2">CL02T12C05</strain>
    </source>
</reference>
<sequence length="50" mass="6110">MSDAEIVTILLLLFLIRPFKENKYLTDLWIPPLSVRYITLVWLEWQIEYI</sequence>
<evidence type="ECO:0000313" key="1">
    <source>
        <dbReference type="EMBL" id="EIY52207.1"/>
    </source>
</evidence>
<keyword evidence="2" id="KW-1185">Reference proteome</keyword>
<dbReference type="EMBL" id="AGXS01000015">
    <property type="protein sequence ID" value="EIY52207.1"/>
    <property type="molecule type" value="Genomic_DNA"/>
</dbReference>